<dbReference type="Gene3D" id="3.90.780.10">
    <property type="entry name" value="5'-Nucleotidase, C-terminal domain"/>
    <property type="match status" value="1"/>
</dbReference>
<keyword evidence="1 2" id="KW-0732">Signal</keyword>
<dbReference type="Gene3D" id="3.60.21.10">
    <property type="match status" value="1"/>
</dbReference>
<evidence type="ECO:0000259" key="4">
    <source>
        <dbReference type="Pfam" id="PF02872"/>
    </source>
</evidence>
<dbReference type="SUPFAM" id="SSF56300">
    <property type="entry name" value="Metallo-dependent phosphatases"/>
    <property type="match status" value="1"/>
</dbReference>
<dbReference type="InterPro" id="IPR008334">
    <property type="entry name" value="5'-Nucleotdase_C"/>
</dbReference>
<gene>
    <name evidence="5" type="ORF">ACFOWE_19265</name>
</gene>
<evidence type="ECO:0000256" key="1">
    <source>
        <dbReference type="ARBA" id="ARBA00022729"/>
    </source>
</evidence>
<dbReference type="PRINTS" id="PR01607">
    <property type="entry name" value="APYRASEFAMLY"/>
</dbReference>
<keyword evidence="2" id="KW-0378">Hydrolase</keyword>
<sequence>MMSRSFQRLALAGALASAGLVLATGPAEAGSKPAKTVPVRLLSLNDFHGHLEPPTGSSGRLVDEHGATVEAGGAAYLATHMKQLSDKNTIKVAQGDLIGATPLISAAFHDEPSVEFLGKIGVTTSAVGNHEFDEGYDELKRIMNGGCHPVDGCSPAGQWKGAKYDYIGANVILKRKNENSAEREALAELGKNNAAIRNLLRQQGVPALPPFSVRWMNGVPVGFIGLVTKTTPNIVTAAGIKDLEFTDEVKAANAASKVLRLVGVKAQVVLVHEGDQVAPNSSPDACSAQPGAGHRIATQVDAEIDMILSGHSHQAYLCTVTDPKGGKRLYSQGGSFGRVITKVDFQVNTRTRDVVRSSVVADNQVVTRTVTPDPEISAFVQTWKDRVSTVANKPIGKITADITNTASPSGESPLGNLIADGQLAAAKNGGNAQIALMNPGGVRAGLTYASSPAGEGDGVVTYGEAFTVQPFNNLLQVVTLTGAQLKTVLEQQFPGGPNNQAFTKILQPSSNLTYSYSTGAPWGSKISDLKIDGVAVTDTQTIRVAANNFLVGGGDAFAAFTQGTDVWSGPLDIDAFAAYFAANPVIEPPVPNHITVKP</sequence>
<keyword evidence="6" id="KW-1185">Reference proteome</keyword>
<proteinExistence type="inferred from homology"/>
<dbReference type="InterPro" id="IPR036907">
    <property type="entry name" value="5'-Nucleotdase_C_sf"/>
</dbReference>
<dbReference type="RefSeq" id="WP_377289705.1">
    <property type="nucleotide sequence ID" value="NZ_JBHSBM010000022.1"/>
</dbReference>
<dbReference type="Proteomes" id="UP001595850">
    <property type="component" value="Unassembled WGS sequence"/>
</dbReference>
<name>A0ABV8IF71_9ACTN</name>
<dbReference type="InterPro" id="IPR004843">
    <property type="entry name" value="Calcineurin-like_PHP"/>
</dbReference>
<feature type="chain" id="PRO_5044981575" evidence="2">
    <location>
        <begin position="30"/>
        <end position="598"/>
    </location>
</feature>
<evidence type="ECO:0000256" key="2">
    <source>
        <dbReference type="RuleBase" id="RU362119"/>
    </source>
</evidence>
<feature type="domain" description="Calcineurin-like phosphoesterase" evidence="3">
    <location>
        <begin position="40"/>
        <end position="314"/>
    </location>
</feature>
<feature type="domain" description="5'-Nucleotidase C-terminal" evidence="4">
    <location>
        <begin position="395"/>
        <end position="561"/>
    </location>
</feature>
<comment type="similarity">
    <text evidence="2">Belongs to the 5'-nucleotidase family.</text>
</comment>
<dbReference type="InterPro" id="IPR006179">
    <property type="entry name" value="5_nucleotidase/apyrase"/>
</dbReference>
<keyword evidence="2" id="KW-0547">Nucleotide-binding</keyword>
<protein>
    <submittedName>
        <fullName evidence="5">Bifunctional metallophosphatase/5'-nucleotidase</fullName>
    </submittedName>
</protein>
<organism evidence="5 6">
    <name type="scientific">Planomonospora corallina</name>
    <dbReference type="NCBI Taxonomy" id="1806052"/>
    <lineage>
        <taxon>Bacteria</taxon>
        <taxon>Bacillati</taxon>
        <taxon>Actinomycetota</taxon>
        <taxon>Actinomycetes</taxon>
        <taxon>Streptosporangiales</taxon>
        <taxon>Streptosporangiaceae</taxon>
        <taxon>Planomonospora</taxon>
    </lineage>
</organism>
<evidence type="ECO:0000259" key="3">
    <source>
        <dbReference type="Pfam" id="PF00149"/>
    </source>
</evidence>
<comment type="caution">
    <text evidence="5">The sequence shown here is derived from an EMBL/GenBank/DDBJ whole genome shotgun (WGS) entry which is preliminary data.</text>
</comment>
<accession>A0ABV8IF71</accession>
<dbReference type="InterPro" id="IPR029052">
    <property type="entry name" value="Metallo-depent_PP-like"/>
</dbReference>
<reference evidence="6" key="1">
    <citation type="journal article" date="2019" name="Int. J. Syst. Evol. Microbiol.">
        <title>The Global Catalogue of Microorganisms (GCM) 10K type strain sequencing project: providing services to taxonomists for standard genome sequencing and annotation.</title>
        <authorList>
            <consortium name="The Broad Institute Genomics Platform"/>
            <consortium name="The Broad Institute Genome Sequencing Center for Infectious Disease"/>
            <person name="Wu L."/>
            <person name="Ma J."/>
        </authorList>
    </citation>
    <scope>NUCLEOTIDE SEQUENCE [LARGE SCALE GENOMIC DNA]</scope>
    <source>
        <strain evidence="6">TBRC 4489</strain>
    </source>
</reference>
<dbReference type="PANTHER" id="PTHR11575">
    <property type="entry name" value="5'-NUCLEOTIDASE-RELATED"/>
    <property type="match status" value="1"/>
</dbReference>
<dbReference type="SUPFAM" id="SSF55816">
    <property type="entry name" value="5'-nucleotidase (syn. UDP-sugar hydrolase), C-terminal domain"/>
    <property type="match status" value="1"/>
</dbReference>
<dbReference type="Pfam" id="PF02872">
    <property type="entry name" value="5_nucleotid_C"/>
    <property type="match status" value="1"/>
</dbReference>
<dbReference type="PANTHER" id="PTHR11575:SF24">
    <property type="entry name" value="5'-NUCLEOTIDASE"/>
    <property type="match status" value="1"/>
</dbReference>
<evidence type="ECO:0000313" key="5">
    <source>
        <dbReference type="EMBL" id="MFC4060450.1"/>
    </source>
</evidence>
<evidence type="ECO:0000313" key="6">
    <source>
        <dbReference type="Proteomes" id="UP001595850"/>
    </source>
</evidence>
<dbReference type="EMBL" id="JBHSBM010000022">
    <property type="protein sequence ID" value="MFC4060450.1"/>
    <property type="molecule type" value="Genomic_DNA"/>
</dbReference>
<feature type="signal peptide" evidence="2">
    <location>
        <begin position="1"/>
        <end position="29"/>
    </location>
</feature>
<dbReference type="Pfam" id="PF00149">
    <property type="entry name" value="Metallophos"/>
    <property type="match status" value="1"/>
</dbReference>